<sequence length="342" mass="37182">MHISGVRTRGRSFSSRRLFIRISQYILVVCVALTINFTLPRLAPGDPLNYILGDEANSLNAEQRQQIYRELGLDRSVLQQYGDYLLGTLTFDLGDSIRFGRPVSEILVERLPWTVLMIGPAIILSALLGIVLGALAAWKRGKAGDASLLTGMIILESMPSFWIGMLLIAVFAVNLGWFPSFGAVPFTGTEGGLAYFVEVARRLVLPVTTITLATIGSNFLLTRASMLNTLGEDYVQMAEAKGLSERAVLFQHALRNALLPVYTNVTLSLGALVSGAVTVETVFAYPGVGRLLYESVLARDYPLLQGVFLLITIGVIAANVLADLTYPLLDPRARSGTRSEVS</sequence>
<reference evidence="8" key="2">
    <citation type="submission" date="2020-09" db="EMBL/GenBank/DDBJ databases">
        <authorList>
            <person name="Sun Q."/>
            <person name="Zhou Y."/>
        </authorList>
    </citation>
    <scope>NUCLEOTIDE SEQUENCE</scope>
    <source>
        <strain evidence="8">CGMCC 1.12987</strain>
    </source>
</reference>
<dbReference type="Gene3D" id="1.10.3720.10">
    <property type="entry name" value="MetI-like"/>
    <property type="match status" value="1"/>
</dbReference>
<dbReference type="InterPro" id="IPR035906">
    <property type="entry name" value="MetI-like_sf"/>
</dbReference>
<organism evidence="8 9">
    <name type="scientific">Paenibacillus abyssi</name>
    <dbReference type="NCBI Taxonomy" id="1340531"/>
    <lineage>
        <taxon>Bacteria</taxon>
        <taxon>Bacillati</taxon>
        <taxon>Bacillota</taxon>
        <taxon>Bacilli</taxon>
        <taxon>Bacillales</taxon>
        <taxon>Paenibacillaceae</taxon>
        <taxon>Paenibacillus</taxon>
    </lineage>
</organism>
<evidence type="ECO:0000313" key="8">
    <source>
        <dbReference type="EMBL" id="GGF97724.1"/>
    </source>
</evidence>
<evidence type="ECO:0000256" key="5">
    <source>
        <dbReference type="ARBA" id="ARBA00023136"/>
    </source>
</evidence>
<dbReference type="Proteomes" id="UP000644756">
    <property type="component" value="Unassembled WGS sequence"/>
</dbReference>
<dbReference type="PANTHER" id="PTHR43376">
    <property type="entry name" value="OLIGOPEPTIDE TRANSPORT SYSTEM PERMEASE PROTEIN"/>
    <property type="match status" value="1"/>
</dbReference>
<dbReference type="SUPFAM" id="SSF161098">
    <property type="entry name" value="MetI-like"/>
    <property type="match status" value="1"/>
</dbReference>
<evidence type="ECO:0000256" key="1">
    <source>
        <dbReference type="ARBA" id="ARBA00004141"/>
    </source>
</evidence>
<name>A0A917CSV8_9BACL</name>
<keyword evidence="5 6" id="KW-0472">Membrane</keyword>
<keyword evidence="9" id="KW-1185">Reference proteome</keyword>
<keyword evidence="2 6" id="KW-0813">Transport</keyword>
<dbReference type="PANTHER" id="PTHR43376:SF1">
    <property type="entry name" value="OLIGOPEPTIDE TRANSPORT SYSTEM PERMEASE PROTEIN"/>
    <property type="match status" value="1"/>
</dbReference>
<comment type="subcellular location">
    <subcellularLocation>
        <location evidence="6">Cell membrane</location>
        <topology evidence="6">Multi-pass membrane protein</topology>
    </subcellularLocation>
    <subcellularLocation>
        <location evidence="1">Membrane</location>
        <topology evidence="1">Multi-pass membrane protein</topology>
    </subcellularLocation>
</comment>
<feature type="transmembrane region" description="Helical" evidence="6">
    <location>
        <begin position="199"/>
        <end position="221"/>
    </location>
</feature>
<reference evidence="8" key="1">
    <citation type="journal article" date="2014" name="Int. J. Syst. Evol. Microbiol.">
        <title>Complete genome sequence of Corynebacterium casei LMG S-19264T (=DSM 44701T), isolated from a smear-ripened cheese.</title>
        <authorList>
            <consortium name="US DOE Joint Genome Institute (JGI-PGF)"/>
            <person name="Walter F."/>
            <person name="Albersmeier A."/>
            <person name="Kalinowski J."/>
            <person name="Ruckert C."/>
        </authorList>
    </citation>
    <scope>NUCLEOTIDE SEQUENCE</scope>
    <source>
        <strain evidence="8">CGMCC 1.12987</strain>
    </source>
</reference>
<dbReference type="AlphaFoldDB" id="A0A917CSV8"/>
<dbReference type="EMBL" id="BMGR01000004">
    <property type="protein sequence ID" value="GGF97724.1"/>
    <property type="molecule type" value="Genomic_DNA"/>
</dbReference>
<feature type="domain" description="ABC transmembrane type-1" evidence="7">
    <location>
        <begin position="111"/>
        <end position="322"/>
    </location>
</feature>
<keyword evidence="3 6" id="KW-0812">Transmembrane</keyword>
<evidence type="ECO:0000313" key="9">
    <source>
        <dbReference type="Proteomes" id="UP000644756"/>
    </source>
</evidence>
<dbReference type="GO" id="GO:0055085">
    <property type="term" value="P:transmembrane transport"/>
    <property type="evidence" value="ECO:0007669"/>
    <property type="project" value="InterPro"/>
</dbReference>
<comment type="caution">
    <text evidence="8">The sequence shown here is derived from an EMBL/GenBank/DDBJ whole genome shotgun (WGS) entry which is preliminary data.</text>
</comment>
<feature type="transmembrane region" description="Helical" evidence="6">
    <location>
        <begin position="306"/>
        <end position="329"/>
    </location>
</feature>
<protein>
    <submittedName>
        <fullName evidence="8">ABC transporter permease</fullName>
    </submittedName>
</protein>
<dbReference type="GO" id="GO:0005886">
    <property type="term" value="C:plasma membrane"/>
    <property type="evidence" value="ECO:0007669"/>
    <property type="project" value="UniProtKB-SubCell"/>
</dbReference>
<proteinExistence type="inferred from homology"/>
<dbReference type="PROSITE" id="PS50928">
    <property type="entry name" value="ABC_TM1"/>
    <property type="match status" value="1"/>
</dbReference>
<feature type="transmembrane region" description="Helical" evidence="6">
    <location>
        <begin position="18"/>
        <end position="39"/>
    </location>
</feature>
<accession>A0A917CSV8</accession>
<comment type="similarity">
    <text evidence="6">Belongs to the binding-protein-dependent transport system permease family.</text>
</comment>
<dbReference type="Pfam" id="PF00528">
    <property type="entry name" value="BPD_transp_1"/>
    <property type="match status" value="1"/>
</dbReference>
<gene>
    <name evidence="8" type="ORF">GCM10010916_13730</name>
</gene>
<feature type="transmembrane region" description="Helical" evidence="6">
    <location>
        <begin position="113"/>
        <end position="138"/>
    </location>
</feature>
<feature type="transmembrane region" description="Helical" evidence="6">
    <location>
        <begin position="261"/>
        <end position="286"/>
    </location>
</feature>
<dbReference type="InterPro" id="IPR000515">
    <property type="entry name" value="MetI-like"/>
</dbReference>
<evidence type="ECO:0000256" key="6">
    <source>
        <dbReference type="RuleBase" id="RU363032"/>
    </source>
</evidence>
<keyword evidence="4 6" id="KW-1133">Transmembrane helix</keyword>
<feature type="transmembrane region" description="Helical" evidence="6">
    <location>
        <begin position="159"/>
        <end position="179"/>
    </location>
</feature>
<evidence type="ECO:0000256" key="3">
    <source>
        <dbReference type="ARBA" id="ARBA00022692"/>
    </source>
</evidence>
<evidence type="ECO:0000256" key="4">
    <source>
        <dbReference type="ARBA" id="ARBA00022989"/>
    </source>
</evidence>
<evidence type="ECO:0000259" key="7">
    <source>
        <dbReference type="PROSITE" id="PS50928"/>
    </source>
</evidence>
<dbReference type="CDD" id="cd06261">
    <property type="entry name" value="TM_PBP2"/>
    <property type="match status" value="1"/>
</dbReference>
<evidence type="ECO:0000256" key="2">
    <source>
        <dbReference type="ARBA" id="ARBA00022448"/>
    </source>
</evidence>